<gene>
    <name evidence="1" type="ORF">AK812_SmicGene36985</name>
</gene>
<proteinExistence type="predicted"/>
<comment type="caution">
    <text evidence="1">The sequence shown here is derived from an EMBL/GenBank/DDBJ whole genome shotgun (WGS) entry which is preliminary data.</text>
</comment>
<dbReference type="AlphaFoldDB" id="A0A1Q9CHE6"/>
<dbReference type="OrthoDB" id="420471at2759"/>
<reference evidence="1 2" key="1">
    <citation type="submission" date="2016-02" db="EMBL/GenBank/DDBJ databases">
        <title>Genome analysis of coral dinoflagellate symbionts highlights evolutionary adaptations to a symbiotic lifestyle.</title>
        <authorList>
            <person name="Aranda M."/>
            <person name="Li Y."/>
            <person name="Liew Y.J."/>
            <person name="Baumgarten S."/>
            <person name="Simakov O."/>
            <person name="Wilson M."/>
            <person name="Piel J."/>
            <person name="Ashoor H."/>
            <person name="Bougouffa S."/>
            <person name="Bajic V.B."/>
            <person name="Ryu T."/>
            <person name="Ravasi T."/>
            <person name="Bayer T."/>
            <person name="Micklem G."/>
            <person name="Kim H."/>
            <person name="Bhak J."/>
            <person name="Lajeunesse T.C."/>
            <person name="Voolstra C.R."/>
        </authorList>
    </citation>
    <scope>NUCLEOTIDE SEQUENCE [LARGE SCALE GENOMIC DNA]</scope>
    <source>
        <strain evidence="1 2">CCMP2467</strain>
    </source>
</reference>
<protein>
    <submittedName>
        <fullName evidence="1">Uncharacterized protein</fullName>
    </submittedName>
</protein>
<organism evidence="1 2">
    <name type="scientific">Symbiodinium microadriaticum</name>
    <name type="common">Dinoflagellate</name>
    <name type="synonym">Zooxanthella microadriatica</name>
    <dbReference type="NCBI Taxonomy" id="2951"/>
    <lineage>
        <taxon>Eukaryota</taxon>
        <taxon>Sar</taxon>
        <taxon>Alveolata</taxon>
        <taxon>Dinophyceae</taxon>
        <taxon>Suessiales</taxon>
        <taxon>Symbiodiniaceae</taxon>
        <taxon>Symbiodinium</taxon>
    </lineage>
</organism>
<dbReference type="EMBL" id="LSRX01001200">
    <property type="protein sequence ID" value="OLP82358.1"/>
    <property type="molecule type" value="Genomic_DNA"/>
</dbReference>
<sequence>MSLGSSLEVMPSTLWLRVTWEPVESSDLAIKVVRHSYYVSASWTAYKPFEMVAVRRGELYETTVRIGIHGIEEFQFMRDADVLQVIHPAAKGGGAVHGPDSQAAGKYWRISGRTGEPWTIQLQVTPAAITITATSPRAKAIWSSNKPSR</sequence>
<evidence type="ECO:0000313" key="1">
    <source>
        <dbReference type="EMBL" id="OLP82358.1"/>
    </source>
</evidence>
<accession>A0A1Q9CHE6</accession>
<keyword evidence="2" id="KW-1185">Reference proteome</keyword>
<dbReference type="Proteomes" id="UP000186817">
    <property type="component" value="Unassembled WGS sequence"/>
</dbReference>
<evidence type="ECO:0000313" key="2">
    <source>
        <dbReference type="Proteomes" id="UP000186817"/>
    </source>
</evidence>
<name>A0A1Q9CHE6_SYMMI</name>